<dbReference type="HOGENOM" id="CLU_1348229_0_0_14"/>
<sequence length="209" mass="23480">MKKIIKTLAVISPSIMLANQVVACADKRIDIHEYVDVTDLGMLENLKTDTIIEGFVNQNPRFKELEISLSASDSWSYGAFIRPEPIVSSGKYKGRVEISFSSKLGYKTTKQDQNQTCLLSHDNKSCDIDIDILDSGYNPTPEGDEDIRVGSFGFPDPITQHKIISDGDKKIYRVTIQMPENPETNESHSIGVDVDWYDVTLVRCNIKFV</sequence>
<dbReference type="EMBL" id="CP006934">
    <property type="protein sequence ID" value="AHI53802.1"/>
    <property type="molecule type" value="Genomic_DNA"/>
</dbReference>
<keyword evidence="2" id="KW-1185">Reference proteome</keyword>
<dbReference type="PATRIC" id="fig|1276257.3.peg.402"/>
<dbReference type="Proteomes" id="UP000019265">
    <property type="component" value="Chromosome"/>
</dbReference>
<gene>
    <name evidence="1" type="ORF">SSABA_v1c03930</name>
</gene>
<organism evidence="1 2">
    <name type="scientific">Spiroplasma sabaudiense Ar-1343</name>
    <dbReference type="NCBI Taxonomy" id="1276257"/>
    <lineage>
        <taxon>Bacteria</taxon>
        <taxon>Bacillati</taxon>
        <taxon>Mycoplasmatota</taxon>
        <taxon>Mollicutes</taxon>
        <taxon>Entomoplasmatales</taxon>
        <taxon>Spiroplasmataceae</taxon>
        <taxon>Spiroplasma</taxon>
    </lineage>
</organism>
<dbReference type="KEGG" id="ssab:SSABA_v1c03930"/>
<dbReference type="STRING" id="1276257.SSABA_v1c03930"/>
<dbReference type="AlphaFoldDB" id="W6A9U3"/>
<dbReference type="RefSeq" id="WP_025250939.1">
    <property type="nucleotide sequence ID" value="NZ_CP006934.1"/>
</dbReference>
<reference evidence="1 2" key="1">
    <citation type="journal article" date="2014" name="Genome Biol. Evol.">
        <title>Molecular evolution of the substrate utilization strategies and putative virulence factors in mosquito-associated Spiroplasma species.</title>
        <authorList>
            <person name="Chang T.H."/>
            <person name="Lo W.S."/>
            <person name="Ku C."/>
            <person name="Chen L.L."/>
            <person name="Kuo C.H."/>
        </authorList>
    </citation>
    <scope>NUCLEOTIDE SEQUENCE [LARGE SCALE GENOMIC DNA]</scope>
    <source>
        <strain evidence="1">Ar-1343</strain>
    </source>
</reference>
<accession>W6A9U3</accession>
<dbReference type="OrthoDB" id="390650at2"/>
<evidence type="ECO:0000313" key="2">
    <source>
        <dbReference type="Proteomes" id="UP000019265"/>
    </source>
</evidence>
<name>W6A9U3_9MOLU</name>
<evidence type="ECO:0000313" key="1">
    <source>
        <dbReference type="EMBL" id="AHI53802.1"/>
    </source>
</evidence>
<protein>
    <submittedName>
        <fullName evidence="1">Uncharacterized protein</fullName>
    </submittedName>
</protein>
<proteinExistence type="predicted"/>